<dbReference type="NCBIfam" id="TIGR00284">
    <property type="entry name" value="dihydropteroate synthase-like protein"/>
    <property type="match status" value="1"/>
</dbReference>
<evidence type="ECO:0000259" key="1">
    <source>
        <dbReference type="PROSITE" id="PS50972"/>
    </source>
</evidence>
<dbReference type="PROSITE" id="PS50972">
    <property type="entry name" value="PTERIN_BINDING"/>
    <property type="match status" value="1"/>
</dbReference>
<gene>
    <name evidence="2" type="ORF">ENP88_05235</name>
</gene>
<dbReference type="GO" id="GO:0042558">
    <property type="term" value="P:pteridine-containing compound metabolic process"/>
    <property type="evidence" value="ECO:0007669"/>
    <property type="project" value="InterPro"/>
</dbReference>
<protein>
    <submittedName>
        <fullName evidence="2">Dihydropteroate synthase-like protein</fullName>
    </submittedName>
</protein>
<dbReference type="EMBL" id="DSLA01000081">
    <property type="protein sequence ID" value="HEH35545.1"/>
    <property type="molecule type" value="Genomic_DNA"/>
</dbReference>
<evidence type="ECO:0000313" key="2">
    <source>
        <dbReference type="EMBL" id="HEH35545.1"/>
    </source>
</evidence>
<dbReference type="AlphaFoldDB" id="A0A7J2TJ19"/>
<dbReference type="Pfam" id="PF14251">
    <property type="entry name" value="PterinBD-DUF4346"/>
    <property type="match status" value="1"/>
</dbReference>
<proteinExistence type="predicted"/>
<feature type="domain" description="Pterin-binding" evidence="1">
    <location>
        <begin position="123"/>
        <end position="348"/>
    </location>
</feature>
<organism evidence="2">
    <name type="scientific">Archaeoglobus fulgidus</name>
    <dbReference type="NCBI Taxonomy" id="2234"/>
    <lineage>
        <taxon>Archaea</taxon>
        <taxon>Methanobacteriati</taxon>
        <taxon>Methanobacteriota</taxon>
        <taxon>Archaeoglobi</taxon>
        <taxon>Archaeoglobales</taxon>
        <taxon>Archaeoglobaceae</taxon>
        <taxon>Archaeoglobus</taxon>
    </lineage>
</organism>
<dbReference type="SUPFAM" id="SSF51717">
    <property type="entry name" value="Dihydropteroate synthetase-like"/>
    <property type="match status" value="1"/>
</dbReference>
<dbReference type="InterPro" id="IPR000489">
    <property type="entry name" value="Pterin-binding_dom"/>
</dbReference>
<name>A0A7J2TJ19_ARCFL</name>
<accession>A0A7J2TJ19</accession>
<dbReference type="InterPro" id="IPR025595">
    <property type="entry name" value="PterinBD-DUF4346"/>
</dbReference>
<reference evidence="2" key="1">
    <citation type="journal article" date="2020" name="mSystems">
        <title>Genome- and Community-Level Interaction Insights into Carbon Utilization and Element Cycling Functions of Hydrothermarchaeota in Hydrothermal Sediment.</title>
        <authorList>
            <person name="Zhou Z."/>
            <person name="Liu Y."/>
            <person name="Xu W."/>
            <person name="Pan J."/>
            <person name="Luo Z.H."/>
            <person name="Li M."/>
        </authorList>
    </citation>
    <scope>NUCLEOTIDE SEQUENCE [LARGE SCALE GENOMIC DNA]</scope>
    <source>
        <strain evidence="2">SpSt-26</strain>
    </source>
</reference>
<dbReference type="Gene3D" id="3.20.20.20">
    <property type="entry name" value="Dihydropteroate synthase-like"/>
    <property type="match status" value="1"/>
</dbReference>
<dbReference type="InterPro" id="IPR005236">
    <property type="entry name" value="Dihydropt_synth"/>
</dbReference>
<dbReference type="InterPro" id="IPR011005">
    <property type="entry name" value="Dihydropteroate_synth-like_sf"/>
</dbReference>
<comment type="caution">
    <text evidence="2">The sequence shown here is derived from an EMBL/GenBank/DDBJ whole genome shotgun (WGS) entry which is preliminary data.</text>
</comment>
<sequence length="471" mass="53002">MRILLVTGKLAEKMVKENAPNAEVHVCDIDVAAFITPKDIEELDFSNYDLVLVPGLTKDCDWESFERKKGVKVRLGPIHAADLKRILPLAENLEFSHKIPACRLIEKIKAEEVFEEVEKLEKTAIFKIRDVPIGGNSRMKIVAEIARPRLEDLREKIDYFSANADIIDIGVPMEFESDELSKIIKIAVDESKKPISLDSFSKKAIEIAVKHGVDMIMSLSSSNTEILELIEDQAIVVAERDLERLFRLLDIARKKTDKVIADPILDPPLNVARSLERYLNFRKLDQTTPLLFGAGNVTELSDADSIGMNALLAFMAEEIGCNLIFTTEASEKTFGSVKELKIASYLAKFAKIRNSPPKDVGISLLVVKEKIRHKAERVSNFIIAEESRSFQRDPLGDFIIFIADGMIFCKHEKATIAGKKAKEIIDTVLRLNLVSRLDHAAYLGRELMKAEIALRLNKNYFQDGDLNFGIY</sequence>